<dbReference type="AlphaFoldDB" id="A0A915D4U8"/>
<name>A0A915D4U8_9BILA</name>
<organism evidence="1 2">
    <name type="scientific">Ditylenchus dipsaci</name>
    <dbReference type="NCBI Taxonomy" id="166011"/>
    <lineage>
        <taxon>Eukaryota</taxon>
        <taxon>Metazoa</taxon>
        <taxon>Ecdysozoa</taxon>
        <taxon>Nematoda</taxon>
        <taxon>Chromadorea</taxon>
        <taxon>Rhabditida</taxon>
        <taxon>Tylenchina</taxon>
        <taxon>Tylenchomorpha</taxon>
        <taxon>Sphaerularioidea</taxon>
        <taxon>Anguinidae</taxon>
        <taxon>Anguininae</taxon>
        <taxon>Ditylenchus</taxon>
    </lineage>
</organism>
<accession>A0A915D4U8</accession>
<reference evidence="2" key="1">
    <citation type="submission" date="2022-11" db="UniProtKB">
        <authorList>
            <consortium name="WormBaseParasite"/>
        </authorList>
    </citation>
    <scope>IDENTIFICATION</scope>
</reference>
<evidence type="ECO:0000313" key="2">
    <source>
        <dbReference type="WBParaSite" id="jg15407"/>
    </source>
</evidence>
<protein>
    <submittedName>
        <fullName evidence="2">Uncharacterized protein</fullName>
    </submittedName>
</protein>
<sequence length="118" mass="13636">MAAVDALFEEACVVDEETQQCAESKSTEERKEIELLLKKKFRPQALFKNPRFEDEDFASHPVLYLDLNFTCNSYNEGSQKLAKKMALLAADHSYLRAVIDSNFEQQPRSVQWKLMKTT</sequence>
<dbReference type="Proteomes" id="UP000887574">
    <property type="component" value="Unplaced"/>
</dbReference>
<proteinExistence type="predicted"/>
<evidence type="ECO:0000313" key="1">
    <source>
        <dbReference type="Proteomes" id="UP000887574"/>
    </source>
</evidence>
<dbReference type="WBParaSite" id="jg15407">
    <property type="protein sequence ID" value="jg15407"/>
    <property type="gene ID" value="jg15407"/>
</dbReference>
<keyword evidence="1" id="KW-1185">Reference proteome</keyword>